<reference evidence="2" key="1">
    <citation type="submission" date="2022-10" db="EMBL/GenBank/DDBJ databases">
        <authorList>
            <person name="Chen Y."/>
            <person name="Dougan E. K."/>
            <person name="Chan C."/>
            <person name="Rhodes N."/>
            <person name="Thang M."/>
        </authorList>
    </citation>
    <scope>NUCLEOTIDE SEQUENCE</scope>
</reference>
<evidence type="ECO:0000313" key="3">
    <source>
        <dbReference type="EMBL" id="CAL1127668.1"/>
    </source>
</evidence>
<gene>
    <name evidence="2" type="ORF">C1SCF055_LOCUS2711</name>
</gene>
<dbReference type="AlphaFoldDB" id="A0A9P1BIZ2"/>
<dbReference type="EMBL" id="CAMXCT030000126">
    <property type="protein sequence ID" value="CAL4761605.1"/>
    <property type="molecule type" value="Genomic_DNA"/>
</dbReference>
<name>A0A9P1BIZ2_9DINO</name>
<proteinExistence type="predicted"/>
<dbReference type="InterPro" id="IPR012340">
    <property type="entry name" value="NA-bd_OB-fold"/>
</dbReference>
<dbReference type="Proteomes" id="UP001152797">
    <property type="component" value="Unassembled WGS sequence"/>
</dbReference>
<dbReference type="EMBL" id="CAMXCT010000126">
    <property type="protein sequence ID" value="CAI3974293.1"/>
    <property type="molecule type" value="Genomic_DNA"/>
</dbReference>
<dbReference type="GO" id="GO:0003676">
    <property type="term" value="F:nucleic acid binding"/>
    <property type="evidence" value="ECO:0007669"/>
    <property type="project" value="InterPro"/>
</dbReference>
<dbReference type="Pfam" id="PF00313">
    <property type="entry name" value="CSD"/>
    <property type="match status" value="1"/>
</dbReference>
<feature type="domain" description="CSD" evidence="1">
    <location>
        <begin position="9"/>
        <end position="37"/>
    </location>
</feature>
<dbReference type="Gene3D" id="2.40.50.140">
    <property type="entry name" value="Nucleic acid-binding proteins"/>
    <property type="match status" value="1"/>
</dbReference>
<evidence type="ECO:0000313" key="2">
    <source>
        <dbReference type="EMBL" id="CAI3974293.1"/>
    </source>
</evidence>
<keyword evidence="4" id="KW-1185">Reference proteome</keyword>
<organism evidence="2">
    <name type="scientific">Cladocopium goreaui</name>
    <dbReference type="NCBI Taxonomy" id="2562237"/>
    <lineage>
        <taxon>Eukaryota</taxon>
        <taxon>Sar</taxon>
        <taxon>Alveolata</taxon>
        <taxon>Dinophyceae</taxon>
        <taxon>Suessiales</taxon>
        <taxon>Symbiodiniaceae</taxon>
        <taxon>Cladocopium</taxon>
    </lineage>
</organism>
<dbReference type="InterPro" id="IPR002059">
    <property type="entry name" value="CSP_DNA-bd"/>
</dbReference>
<dbReference type="EMBL" id="CAMXCT020000126">
    <property type="protein sequence ID" value="CAL1127668.1"/>
    <property type="molecule type" value="Genomic_DNA"/>
</dbReference>
<accession>A0A9P1BIZ2</accession>
<reference evidence="3" key="2">
    <citation type="submission" date="2024-04" db="EMBL/GenBank/DDBJ databases">
        <authorList>
            <person name="Chen Y."/>
            <person name="Shah S."/>
            <person name="Dougan E. K."/>
            <person name="Thang M."/>
            <person name="Chan C."/>
        </authorList>
    </citation>
    <scope>NUCLEOTIDE SEQUENCE [LARGE SCALE GENOMIC DNA]</scope>
</reference>
<dbReference type="SUPFAM" id="SSF50249">
    <property type="entry name" value="Nucleic acid-binding proteins"/>
    <property type="match status" value="1"/>
</dbReference>
<comment type="caution">
    <text evidence="2">The sequence shown here is derived from an EMBL/GenBank/DDBJ whole genome shotgun (WGS) entry which is preliminary data.</text>
</comment>
<sequence>MRGRELIKRGWIKTYSRETGWGFIVCNEVERDIFVHWRCRVAQLPLLLEPWIFCDLQIA</sequence>
<evidence type="ECO:0000259" key="1">
    <source>
        <dbReference type="Pfam" id="PF00313"/>
    </source>
</evidence>
<protein>
    <recommendedName>
        <fullName evidence="1">CSD domain-containing protein</fullName>
    </recommendedName>
</protein>
<evidence type="ECO:0000313" key="4">
    <source>
        <dbReference type="Proteomes" id="UP001152797"/>
    </source>
</evidence>